<comment type="caution">
    <text evidence="1">The sequence shown here is derived from an EMBL/GenBank/DDBJ whole genome shotgun (WGS) entry which is preliminary data.</text>
</comment>
<dbReference type="EMBL" id="JAWDIE010000029">
    <property type="protein sequence ID" value="MEJ7139478.1"/>
    <property type="molecule type" value="Genomic_DNA"/>
</dbReference>
<keyword evidence="2" id="KW-1185">Reference proteome</keyword>
<gene>
    <name evidence="1" type="ORF">RV045_13715</name>
</gene>
<evidence type="ECO:0000313" key="1">
    <source>
        <dbReference type="EMBL" id="MEJ7139478.1"/>
    </source>
</evidence>
<name>A0ACC6P5K4_9BURK</name>
<reference evidence="1" key="1">
    <citation type="submission" date="2023-10" db="EMBL/GenBank/DDBJ databases">
        <title>Amphibacter perezi, gen. nov., sp. nov. a novel taxa of the family Comamonadaceae, class Betaproteobacteria isolated from the skin microbiota of Pelophylax perezi from different populations.</title>
        <authorList>
            <person name="Costa S."/>
            <person name="Proenca D.N."/>
            <person name="Lopes I."/>
            <person name="Morais P.V."/>
        </authorList>
    </citation>
    <scope>NUCLEOTIDE SEQUENCE</scope>
    <source>
        <strain evidence="1">SL12-8</strain>
    </source>
</reference>
<proteinExistence type="predicted"/>
<protein>
    <submittedName>
        <fullName evidence="1">Uncharacterized protein</fullName>
    </submittedName>
</protein>
<accession>A0ACC6P5K4</accession>
<sequence length="73" mass="7897">MKTLRMIALPLLLAVLSGCATNGGPYYYGGTGYRMHNIGGLPVSGSLGVNVTPRGLMFNPNIVIRPSYVDWRK</sequence>
<organism evidence="1 2">
    <name type="scientific">Amphibiibacter pelophylacis</name>
    <dbReference type="NCBI Taxonomy" id="1799477"/>
    <lineage>
        <taxon>Bacteria</taxon>
        <taxon>Pseudomonadati</taxon>
        <taxon>Pseudomonadota</taxon>
        <taxon>Betaproteobacteria</taxon>
        <taxon>Burkholderiales</taxon>
        <taxon>Sphaerotilaceae</taxon>
        <taxon>Amphibiibacter</taxon>
    </lineage>
</organism>
<evidence type="ECO:0000313" key="2">
    <source>
        <dbReference type="Proteomes" id="UP001364695"/>
    </source>
</evidence>
<dbReference type="Proteomes" id="UP001364695">
    <property type="component" value="Unassembled WGS sequence"/>
</dbReference>